<dbReference type="Proteomes" id="UP000633278">
    <property type="component" value="Unassembled WGS sequence"/>
</dbReference>
<dbReference type="InterPro" id="IPR034660">
    <property type="entry name" value="DinB/YfiT-like"/>
</dbReference>
<dbReference type="EMBL" id="BMJW01000001">
    <property type="protein sequence ID" value="GGG88084.1"/>
    <property type="molecule type" value="Genomic_DNA"/>
</dbReference>
<accession>A0A917M9N8</accession>
<reference evidence="2" key="1">
    <citation type="journal article" date="2014" name="Int. J. Syst. Evol. Microbiol.">
        <title>Complete genome sequence of Corynebacterium casei LMG S-19264T (=DSM 44701T), isolated from a smear-ripened cheese.</title>
        <authorList>
            <consortium name="US DOE Joint Genome Institute (JGI-PGF)"/>
            <person name="Walter F."/>
            <person name="Albersmeier A."/>
            <person name="Kalinowski J."/>
            <person name="Ruckert C."/>
        </authorList>
    </citation>
    <scope>NUCLEOTIDE SEQUENCE</scope>
    <source>
        <strain evidence="2">CGMCC 1.15763</strain>
    </source>
</reference>
<evidence type="ECO:0000259" key="1">
    <source>
        <dbReference type="Pfam" id="PF12867"/>
    </source>
</evidence>
<dbReference type="RefSeq" id="WP_188597255.1">
    <property type="nucleotide sequence ID" value="NZ_BMJW01000001.1"/>
</dbReference>
<proteinExistence type="predicted"/>
<feature type="domain" description="DinB-like" evidence="1">
    <location>
        <begin position="40"/>
        <end position="167"/>
    </location>
</feature>
<dbReference type="Pfam" id="PF12867">
    <property type="entry name" value="DinB_2"/>
    <property type="match status" value="1"/>
</dbReference>
<reference evidence="2" key="2">
    <citation type="submission" date="2020-09" db="EMBL/GenBank/DDBJ databases">
        <authorList>
            <person name="Sun Q."/>
            <person name="Zhou Y."/>
        </authorList>
    </citation>
    <scope>NUCLEOTIDE SEQUENCE</scope>
    <source>
        <strain evidence="2">CGMCC 1.15763</strain>
    </source>
</reference>
<keyword evidence="3" id="KW-1185">Reference proteome</keyword>
<dbReference type="AlphaFoldDB" id="A0A917M9N8"/>
<evidence type="ECO:0000313" key="3">
    <source>
        <dbReference type="Proteomes" id="UP000633278"/>
    </source>
</evidence>
<name>A0A917M9N8_9FLAO</name>
<dbReference type="InterPro" id="IPR024775">
    <property type="entry name" value="DinB-like"/>
</dbReference>
<evidence type="ECO:0000313" key="2">
    <source>
        <dbReference type="EMBL" id="GGG88084.1"/>
    </source>
</evidence>
<comment type="caution">
    <text evidence="2">The sequence shown here is derived from an EMBL/GenBank/DDBJ whole genome shotgun (WGS) entry which is preliminary data.</text>
</comment>
<gene>
    <name evidence="2" type="ORF">GCM10011416_00390</name>
</gene>
<protein>
    <submittedName>
        <fullName evidence="2">DNA damage-inducible protein DinB</fullName>
    </submittedName>
</protein>
<organism evidence="2 3">
    <name type="scientific">Polaribacter pacificus</name>
    <dbReference type="NCBI Taxonomy" id="1775173"/>
    <lineage>
        <taxon>Bacteria</taxon>
        <taxon>Pseudomonadati</taxon>
        <taxon>Bacteroidota</taxon>
        <taxon>Flavobacteriia</taxon>
        <taxon>Flavobacteriales</taxon>
        <taxon>Flavobacteriaceae</taxon>
    </lineage>
</organism>
<dbReference type="Gene3D" id="1.20.120.450">
    <property type="entry name" value="dinb family like domain"/>
    <property type="match status" value="1"/>
</dbReference>
<sequence length="172" mass="20015">MIKADLKPTEFHEYYNNYVGLLANDTELIEGYVKGKKMIQDFILSIPDDKLLHRYQPEKWSILEVFQHLIDTERVFMYRCFRIARNDKTNLAGFDQDDYIIPSEADLKSKAQMLEEFTINRDNSISLLKSISEKNFAFMGSANGSPVSARAAAFIILGHDIWHTKIIQERYL</sequence>
<dbReference type="SUPFAM" id="SSF109854">
    <property type="entry name" value="DinB/YfiT-like putative metalloenzymes"/>
    <property type="match status" value="1"/>
</dbReference>